<proteinExistence type="predicted"/>
<dbReference type="Proteomes" id="UP000887540">
    <property type="component" value="Unplaced"/>
</dbReference>
<accession>A0A914E7I7</accession>
<name>A0A914E7I7_9BILA</name>
<reference evidence="2" key="1">
    <citation type="submission" date="2022-11" db="UniProtKB">
        <authorList>
            <consortium name="WormBaseParasite"/>
        </authorList>
    </citation>
    <scope>IDENTIFICATION</scope>
</reference>
<protein>
    <submittedName>
        <fullName evidence="2">Uncharacterized protein</fullName>
    </submittedName>
</protein>
<dbReference type="WBParaSite" id="ACRNAN_scaffold611.g12463.t1">
    <property type="protein sequence ID" value="ACRNAN_scaffold611.g12463.t1"/>
    <property type="gene ID" value="ACRNAN_scaffold611.g12463"/>
</dbReference>
<keyword evidence="1" id="KW-1185">Reference proteome</keyword>
<sequence length="118" mass="13900">MNAKMLEANFNFIVRTKEVVERVLKWNALCALEKDCYAPPEVDSHRDGMLFCQFKDKYKDFGDCHRYDQSAINILLLNMNGYDYHFYASEMTDFFKIDRDIVPPVDINELKCTKKGIK</sequence>
<evidence type="ECO:0000313" key="2">
    <source>
        <dbReference type="WBParaSite" id="ACRNAN_scaffold611.g12463.t1"/>
    </source>
</evidence>
<evidence type="ECO:0000313" key="1">
    <source>
        <dbReference type="Proteomes" id="UP000887540"/>
    </source>
</evidence>
<organism evidence="1 2">
    <name type="scientific">Acrobeloides nanus</name>
    <dbReference type="NCBI Taxonomy" id="290746"/>
    <lineage>
        <taxon>Eukaryota</taxon>
        <taxon>Metazoa</taxon>
        <taxon>Ecdysozoa</taxon>
        <taxon>Nematoda</taxon>
        <taxon>Chromadorea</taxon>
        <taxon>Rhabditida</taxon>
        <taxon>Tylenchina</taxon>
        <taxon>Cephalobomorpha</taxon>
        <taxon>Cephaloboidea</taxon>
        <taxon>Cephalobidae</taxon>
        <taxon>Acrobeloides</taxon>
    </lineage>
</organism>
<dbReference type="AlphaFoldDB" id="A0A914E7I7"/>
<dbReference type="PANTHER" id="PTHR31389:SF4">
    <property type="entry name" value="LD39211P"/>
    <property type="match status" value="1"/>
</dbReference>
<dbReference type="PANTHER" id="PTHR31389">
    <property type="entry name" value="LD39211P"/>
    <property type="match status" value="1"/>
</dbReference>